<proteinExistence type="predicted"/>
<dbReference type="PANTHER" id="PTHR45125">
    <property type="entry name" value="F21J9.4-RELATED"/>
    <property type="match status" value="1"/>
</dbReference>
<name>A0A2N9H049_FAGSY</name>
<dbReference type="InterPro" id="IPR029466">
    <property type="entry name" value="NAM-associated_C"/>
</dbReference>
<dbReference type="AlphaFoldDB" id="A0A2N9H049"/>
<protein>
    <recommendedName>
        <fullName evidence="1">No apical meristem-associated C-terminal domain-containing protein</fullName>
    </recommendedName>
</protein>
<sequence>MLEFAPKIPVLTGKGRPAAPVAILELSPSFLKLEFAPKIPVLTGKGRPAAPVAILEGMIPGMDSLTREDAFFTNLLEESNMSIDFVMESGQLESPQGEVCTEQSPSENQLGSIAKKPARGVKFTVEEDLLLVSAWLNISMDPIVGNQQKRNTYWDNIYEYFEKEKTSCISRTANSLMHRWSTIQIKTNKFCGCLAQVERRNESGLNEQDKICRAKEMFRSLLGASFQFEHCWNVLRHNPKWVDHCTKEKPKRRPAATSSASEPIQLEENDASQAAFVDLERPLGRKSEKARLNKRKSSDSLCANLGGILTDMQEAKKFLRGHVLKLNNSFRLGKLRLTTLTLGTKS</sequence>
<reference evidence="2" key="1">
    <citation type="submission" date="2018-02" db="EMBL/GenBank/DDBJ databases">
        <authorList>
            <person name="Cohen D.B."/>
            <person name="Kent A.D."/>
        </authorList>
    </citation>
    <scope>NUCLEOTIDE SEQUENCE</scope>
</reference>
<dbReference type="PANTHER" id="PTHR45125:SF51">
    <property type="entry name" value="F21J9.4-RELATED"/>
    <property type="match status" value="1"/>
</dbReference>
<evidence type="ECO:0000259" key="1">
    <source>
        <dbReference type="Pfam" id="PF14303"/>
    </source>
</evidence>
<dbReference type="Pfam" id="PF14303">
    <property type="entry name" value="NAM-associated"/>
    <property type="match status" value="1"/>
</dbReference>
<feature type="domain" description="No apical meristem-associated C-terminal" evidence="1">
    <location>
        <begin position="226"/>
        <end position="299"/>
    </location>
</feature>
<evidence type="ECO:0000313" key="2">
    <source>
        <dbReference type="EMBL" id="SPD04980.1"/>
    </source>
</evidence>
<accession>A0A2N9H049</accession>
<gene>
    <name evidence="2" type="ORF">FSB_LOCUS32862</name>
</gene>
<organism evidence="2">
    <name type="scientific">Fagus sylvatica</name>
    <name type="common">Beechnut</name>
    <dbReference type="NCBI Taxonomy" id="28930"/>
    <lineage>
        <taxon>Eukaryota</taxon>
        <taxon>Viridiplantae</taxon>
        <taxon>Streptophyta</taxon>
        <taxon>Embryophyta</taxon>
        <taxon>Tracheophyta</taxon>
        <taxon>Spermatophyta</taxon>
        <taxon>Magnoliopsida</taxon>
        <taxon>eudicotyledons</taxon>
        <taxon>Gunneridae</taxon>
        <taxon>Pentapetalae</taxon>
        <taxon>rosids</taxon>
        <taxon>fabids</taxon>
        <taxon>Fagales</taxon>
        <taxon>Fagaceae</taxon>
        <taxon>Fagus</taxon>
    </lineage>
</organism>
<dbReference type="EMBL" id="OIVN01002602">
    <property type="protein sequence ID" value="SPD04980.1"/>
    <property type="molecule type" value="Genomic_DNA"/>
</dbReference>